<sequence>MATTVNLRPFRDYDEHDVINLFAHRSSAVNKGSLVKLETATGWKNTNETTMEEGIIGASYGNTVSNRYAVRAKVDDAGSGDKPVGMTLWDVKETDENGEKLLYNPRKAAEMQAVISGQTVPIATRGVFLYSGATLNATHSAQGPVA</sequence>
<dbReference type="EMBL" id="UINC01161627">
    <property type="protein sequence ID" value="SVD60928.1"/>
    <property type="molecule type" value="Genomic_DNA"/>
</dbReference>
<reference evidence="1" key="1">
    <citation type="submission" date="2018-05" db="EMBL/GenBank/DDBJ databases">
        <authorList>
            <person name="Lanie J.A."/>
            <person name="Ng W.-L."/>
            <person name="Kazmierczak K.M."/>
            <person name="Andrzejewski T.M."/>
            <person name="Davidsen T.M."/>
            <person name="Wayne K.J."/>
            <person name="Tettelin H."/>
            <person name="Glass J.I."/>
            <person name="Rusch D."/>
            <person name="Podicherti R."/>
            <person name="Tsui H.-C.T."/>
            <person name="Winkler M.E."/>
        </authorList>
    </citation>
    <scope>NUCLEOTIDE SEQUENCE</scope>
</reference>
<feature type="non-terminal residue" evidence="1">
    <location>
        <position position="146"/>
    </location>
</feature>
<dbReference type="AlphaFoldDB" id="A0A382WRP4"/>
<gene>
    <name evidence="1" type="ORF">METZ01_LOCUS413782</name>
</gene>
<evidence type="ECO:0000313" key="1">
    <source>
        <dbReference type="EMBL" id="SVD60928.1"/>
    </source>
</evidence>
<proteinExistence type="predicted"/>
<name>A0A382WRP4_9ZZZZ</name>
<accession>A0A382WRP4</accession>
<organism evidence="1">
    <name type="scientific">marine metagenome</name>
    <dbReference type="NCBI Taxonomy" id="408172"/>
    <lineage>
        <taxon>unclassified sequences</taxon>
        <taxon>metagenomes</taxon>
        <taxon>ecological metagenomes</taxon>
    </lineage>
</organism>
<protein>
    <submittedName>
        <fullName evidence="1">Uncharacterized protein</fullName>
    </submittedName>
</protein>